<dbReference type="Gene3D" id="3.50.50.60">
    <property type="entry name" value="FAD/NAD(P)-binding domain"/>
    <property type="match status" value="1"/>
</dbReference>
<evidence type="ECO:0008006" key="3">
    <source>
        <dbReference type="Google" id="ProtNLM"/>
    </source>
</evidence>
<dbReference type="OrthoDB" id="419752at2759"/>
<dbReference type="STRING" id="6526.A0A2C9M4K2"/>
<reference evidence="1" key="1">
    <citation type="submission" date="2020-05" db="UniProtKB">
        <authorList>
            <consortium name="EnsemblMetazoa"/>
        </authorList>
    </citation>
    <scope>IDENTIFICATION</scope>
    <source>
        <strain evidence="1">BB02</strain>
    </source>
</reference>
<dbReference type="InterPro" id="IPR036188">
    <property type="entry name" value="FAD/NAD-bd_sf"/>
</dbReference>
<gene>
    <name evidence="1" type="primary">106060223</name>
</gene>
<dbReference type="Proteomes" id="UP000076420">
    <property type="component" value="Unassembled WGS sequence"/>
</dbReference>
<evidence type="ECO:0000313" key="1">
    <source>
        <dbReference type="EnsemblMetazoa" id="BGLB038445-PA"/>
    </source>
</evidence>
<evidence type="ECO:0000313" key="2">
    <source>
        <dbReference type="Proteomes" id="UP000076420"/>
    </source>
</evidence>
<dbReference type="VEuPathDB" id="VectorBase:BGLAX_029698"/>
<organism evidence="1 2">
    <name type="scientific">Biomphalaria glabrata</name>
    <name type="common">Bloodfluke planorb</name>
    <name type="synonym">Freshwater snail</name>
    <dbReference type="NCBI Taxonomy" id="6526"/>
    <lineage>
        <taxon>Eukaryota</taxon>
        <taxon>Metazoa</taxon>
        <taxon>Spiralia</taxon>
        <taxon>Lophotrochozoa</taxon>
        <taxon>Mollusca</taxon>
        <taxon>Gastropoda</taxon>
        <taxon>Heterobranchia</taxon>
        <taxon>Euthyneura</taxon>
        <taxon>Panpulmonata</taxon>
        <taxon>Hygrophila</taxon>
        <taxon>Lymnaeoidea</taxon>
        <taxon>Planorbidae</taxon>
        <taxon>Biomphalaria</taxon>
    </lineage>
</organism>
<dbReference type="AlphaFoldDB" id="A0A2C9M4K2"/>
<dbReference type="SUPFAM" id="SSF54373">
    <property type="entry name" value="FAD-linked reductases, C-terminal domain"/>
    <property type="match status" value="1"/>
</dbReference>
<name>A0A2C9M4K2_BIOGL</name>
<protein>
    <recommendedName>
        <fullName evidence="3">Amine oxidase domain-containing protein</fullName>
    </recommendedName>
</protein>
<sequence>MLGGSWYDKLLSPDGTLPSGSDIVWMASQAAAQQLGIKSHPIRSHVTLQKECLPQYKVGHVSWVEKVEQKIKESNLPLHLVGSSYRERASHQ</sequence>
<dbReference type="EnsemblMetazoa" id="BGLB038445-RA">
    <property type="protein sequence ID" value="BGLB038445-PA"/>
    <property type="gene ID" value="BGLB038445"/>
</dbReference>
<accession>A0A2C9M4K2</accession>
<dbReference type="KEGG" id="bgt:106060223"/>
<dbReference type="VEuPathDB" id="VectorBase:BGLB038445"/>
<proteinExistence type="predicted"/>